<dbReference type="GO" id="GO:0000812">
    <property type="term" value="C:Swr1 complex"/>
    <property type="evidence" value="ECO:0007669"/>
    <property type="project" value="TreeGrafter"/>
</dbReference>
<keyword evidence="4" id="KW-0804">Transcription</keyword>
<dbReference type="SMART" id="SM00717">
    <property type="entry name" value="SANT"/>
    <property type="match status" value="1"/>
</dbReference>
<gene>
    <name evidence="8" type="ORF">LUZ61_013902</name>
</gene>
<reference evidence="8 9" key="1">
    <citation type="journal article" date="2022" name="Cell">
        <title>Repeat-based holocentromeres influence genome architecture and karyotype evolution.</title>
        <authorList>
            <person name="Hofstatter P.G."/>
            <person name="Thangavel G."/>
            <person name="Lux T."/>
            <person name="Neumann P."/>
            <person name="Vondrak T."/>
            <person name="Novak P."/>
            <person name="Zhang M."/>
            <person name="Costa L."/>
            <person name="Castellani M."/>
            <person name="Scott A."/>
            <person name="Toegelov H."/>
            <person name="Fuchs J."/>
            <person name="Mata-Sucre Y."/>
            <person name="Dias Y."/>
            <person name="Vanzela A.L.L."/>
            <person name="Huettel B."/>
            <person name="Almeida C.C.S."/>
            <person name="Simkova H."/>
            <person name="Souza G."/>
            <person name="Pedrosa-Harand A."/>
            <person name="Macas J."/>
            <person name="Mayer K.F.X."/>
            <person name="Houben A."/>
            <person name="Marques A."/>
        </authorList>
    </citation>
    <scope>NUCLEOTIDE SEQUENCE [LARGE SCALE GENOMIC DNA]</scope>
    <source>
        <strain evidence="8">RhyTen1mFocal</strain>
    </source>
</reference>
<protein>
    <recommendedName>
        <fullName evidence="7">Myb-like domain-containing protein</fullName>
    </recommendedName>
</protein>
<dbReference type="GO" id="GO:0006281">
    <property type="term" value="P:DNA repair"/>
    <property type="evidence" value="ECO:0007669"/>
    <property type="project" value="InterPro"/>
</dbReference>
<sequence length="670" mass="76225">MPGDPRQNGVAERRNRTLMDMVRKVPLLPQDQPLRKSQRERKSAIPDDYVVYLTEEGGDIGHGDDPISFKDAMKSDKSSQWLKAMNDEMNSMQQNDVWDLVELPKDVKPVGCKWVYKTKTDSHGNIERYKVRLVAKGFTQQEASSDLDMLYETKRFLSEKFEMKDLGEASYVIGIEIHRDRSRRVLGLSQKAYIEKMLKSYKMQKCSPSVALIFKGDKFSKSQCPKTESERKQMEDNEYASVVGSLMYAQVCTRPDIKFVVGMLGRYQSNPGLDHWRAAKKVLRYLQWTKDYMLTYRKFESLEVIGYSDSDFVGCVDTRKSTSGYIFMLTGGPISWKSAKQSLYALTGGVLPPLMPNLEPSHLKKRPSVGKEKITWQWLPFTSSARTDSLQLYHWVRVVNGVPPTGDYAFAKYNKSVDVLKYTDEEYEKHLTDNAWSKEETDQLFELCEKFDLRFIVIADRFPSDRTVEELKSRYYSVTRKLLIARAASPEDVANHPIVKEQFNAKHETERKCALSAVLSQTKQQECKDSEANVSPVTASIDAPPVIPDTSSIPANLRMQKVYLRSNALDQMLQAVSTASGSTNIHIEQMIKDLLVNLKPKVPTKAVCAEHLELRKEILTLLNLQKLMQKLTEATGSRERPHSEAPATPKRSNRDVDRPFGSDAGGFGGE</sequence>
<evidence type="ECO:0000256" key="3">
    <source>
        <dbReference type="ARBA" id="ARBA00023015"/>
    </source>
</evidence>
<dbReference type="Gene3D" id="1.10.10.60">
    <property type="entry name" value="Homeodomain-like"/>
    <property type="match status" value="1"/>
</dbReference>
<organism evidence="8 9">
    <name type="scientific">Rhynchospora tenuis</name>
    <dbReference type="NCBI Taxonomy" id="198213"/>
    <lineage>
        <taxon>Eukaryota</taxon>
        <taxon>Viridiplantae</taxon>
        <taxon>Streptophyta</taxon>
        <taxon>Embryophyta</taxon>
        <taxon>Tracheophyta</taxon>
        <taxon>Spermatophyta</taxon>
        <taxon>Magnoliopsida</taxon>
        <taxon>Liliopsida</taxon>
        <taxon>Poales</taxon>
        <taxon>Cyperaceae</taxon>
        <taxon>Cyperoideae</taxon>
        <taxon>Rhynchosporeae</taxon>
        <taxon>Rhynchospora</taxon>
    </lineage>
</organism>
<evidence type="ECO:0000313" key="8">
    <source>
        <dbReference type="EMBL" id="KAJ3684738.1"/>
    </source>
</evidence>
<dbReference type="InterPro" id="IPR009057">
    <property type="entry name" value="Homeodomain-like_sf"/>
</dbReference>
<keyword evidence="2" id="KW-0156">Chromatin regulator</keyword>
<dbReference type="EMBL" id="JAMRDG010000002">
    <property type="protein sequence ID" value="KAJ3684738.1"/>
    <property type="molecule type" value="Genomic_DNA"/>
</dbReference>
<dbReference type="GO" id="GO:0000122">
    <property type="term" value="P:negative regulation of transcription by RNA polymerase II"/>
    <property type="evidence" value="ECO:0007669"/>
    <property type="project" value="TreeGrafter"/>
</dbReference>
<dbReference type="InterPro" id="IPR032563">
    <property type="entry name" value="DAMP1_SANT-like"/>
</dbReference>
<feature type="region of interest" description="Disordered" evidence="6">
    <location>
        <begin position="632"/>
        <end position="670"/>
    </location>
</feature>
<evidence type="ECO:0000256" key="1">
    <source>
        <dbReference type="ARBA" id="ARBA00004123"/>
    </source>
</evidence>
<keyword evidence="5" id="KW-0539">Nucleus</keyword>
<evidence type="ECO:0000256" key="6">
    <source>
        <dbReference type="SAM" id="MobiDB-lite"/>
    </source>
</evidence>
<dbReference type="GO" id="GO:0035267">
    <property type="term" value="C:NuA4 histone acetyltransferase complex"/>
    <property type="evidence" value="ECO:0007669"/>
    <property type="project" value="InterPro"/>
</dbReference>
<dbReference type="GO" id="GO:0006338">
    <property type="term" value="P:chromatin remodeling"/>
    <property type="evidence" value="ECO:0007669"/>
    <property type="project" value="InterPro"/>
</dbReference>
<dbReference type="SUPFAM" id="SSF46689">
    <property type="entry name" value="Homeodomain-like"/>
    <property type="match status" value="1"/>
</dbReference>
<proteinExistence type="predicted"/>
<dbReference type="Proteomes" id="UP001210211">
    <property type="component" value="Unassembled WGS sequence"/>
</dbReference>
<evidence type="ECO:0000256" key="4">
    <source>
        <dbReference type="ARBA" id="ARBA00023163"/>
    </source>
</evidence>
<dbReference type="InterPro" id="IPR027109">
    <property type="entry name" value="Swc4/Dmap1"/>
</dbReference>
<evidence type="ECO:0000313" key="9">
    <source>
        <dbReference type="Proteomes" id="UP001210211"/>
    </source>
</evidence>
<dbReference type="PANTHER" id="PTHR12855:SF10">
    <property type="entry name" value="DNA METHYLTRANSFERASE 1-ASSOCIATED PROTEIN 1"/>
    <property type="match status" value="1"/>
</dbReference>
<keyword evidence="3" id="KW-0805">Transcription regulation</keyword>
<dbReference type="InterPro" id="IPR013103">
    <property type="entry name" value="RVT_2"/>
</dbReference>
<evidence type="ECO:0000256" key="5">
    <source>
        <dbReference type="ARBA" id="ARBA00023242"/>
    </source>
</evidence>
<feature type="domain" description="Myb-like" evidence="7">
    <location>
        <begin position="432"/>
        <end position="481"/>
    </location>
</feature>
<keyword evidence="9" id="KW-1185">Reference proteome</keyword>
<dbReference type="GO" id="GO:0003714">
    <property type="term" value="F:transcription corepressor activity"/>
    <property type="evidence" value="ECO:0007669"/>
    <property type="project" value="TreeGrafter"/>
</dbReference>
<dbReference type="PANTHER" id="PTHR12855">
    <property type="entry name" value="DNA METHYLTRANSFERASE 1-ASSOCIATED PROTEIN 1 FAMILY MEMBER"/>
    <property type="match status" value="1"/>
</dbReference>
<accession>A0AAD5WD36</accession>
<dbReference type="CDD" id="cd09272">
    <property type="entry name" value="RNase_HI_RT_Ty1"/>
    <property type="match status" value="1"/>
</dbReference>
<dbReference type="InterPro" id="IPR043502">
    <property type="entry name" value="DNA/RNA_pol_sf"/>
</dbReference>
<dbReference type="Pfam" id="PF07727">
    <property type="entry name" value="RVT_2"/>
    <property type="match status" value="2"/>
</dbReference>
<evidence type="ECO:0000256" key="2">
    <source>
        <dbReference type="ARBA" id="ARBA00022853"/>
    </source>
</evidence>
<dbReference type="SUPFAM" id="SSF56672">
    <property type="entry name" value="DNA/RNA polymerases"/>
    <property type="match status" value="1"/>
</dbReference>
<comment type="caution">
    <text evidence="8">The sequence shown here is derived from an EMBL/GenBank/DDBJ whole genome shotgun (WGS) entry which is preliminary data.</text>
</comment>
<name>A0AAD5WD36_9POAL</name>
<dbReference type="InterPro" id="IPR001005">
    <property type="entry name" value="SANT/Myb"/>
</dbReference>
<dbReference type="Pfam" id="PF16282">
    <property type="entry name" value="SANT_DAMP1_like"/>
    <property type="match status" value="1"/>
</dbReference>
<comment type="subcellular location">
    <subcellularLocation>
        <location evidence="1">Nucleus</location>
    </subcellularLocation>
</comment>
<dbReference type="FunFam" id="1.10.10.60:FF:000087">
    <property type="entry name" value="DNA methyltransferase 1-associated protein 1"/>
    <property type="match status" value="1"/>
</dbReference>
<evidence type="ECO:0000259" key="7">
    <source>
        <dbReference type="SMART" id="SM00717"/>
    </source>
</evidence>
<dbReference type="AlphaFoldDB" id="A0AAD5WD36"/>